<dbReference type="RefSeq" id="XP_031798910.1">
    <property type="nucleotide sequence ID" value="XM_031943050.1"/>
</dbReference>
<evidence type="ECO:0000259" key="3">
    <source>
        <dbReference type="PROSITE" id="PS51186"/>
    </source>
</evidence>
<dbReference type="Proteomes" id="UP000007648">
    <property type="component" value="Unassembled WGS sequence"/>
</dbReference>
<dbReference type="GO" id="GO:0008080">
    <property type="term" value="F:N-acetyltransferase activity"/>
    <property type="evidence" value="ECO:0007669"/>
    <property type="project" value="InterPro"/>
</dbReference>
<dbReference type="RefSeq" id="XP_031798911.1">
    <property type="nucleotide sequence ID" value="XM_031943051.1"/>
</dbReference>
<evidence type="ECO:0000313" key="5">
    <source>
        <dbReference type="Proteomes" id="UP000007648"/>
    </source>
</evidence>
<dbReference type="RefSeq" id="XP_031798912.1">
    <property type="nucleotide sequence ID" value="XM_031943052.1"/>
</dbReference>
<dbReference type="GeneTree" id="ENSGT00950000182932"/>
<keyword evidence="2" id="KW-0812">Transmembrane</keyword>
<feature type="transmembrane region" description="Helical" evidence="2">
    <location>
        <begin position="52"/>
        <end position="70"/>
    </location>
</feature>
<dbReference type="InterPro" id="IPR000182">
    <property type="entry name" value="GNAT_dom"/>
</dbReference>
<dbReference type="SUPFAM" id="SSF55729">
    <property type="entry name" value="Acyl-CoA N-acyltransferases (Nat)"/>
    <property type="match status" value="1"/>
</dbReference>
<dbReference type="Ensembl" id="ENSSHAT00000033330.1">
    <property type="protein sequence ID" value="ENSSHAP00000032838.1"/>
    <property type="gene ID" value="ENSSHAG00000025855.1"/>
</dbReference>
<keyword evidence="2" id="KW-0472">Membrane</keyword>
<dbReference type="RefSeq" id="XP_012407853.1">
    <property type="nucleotide sequence ID" value="XM_012552399.3"/>
</dbReference>
<dbReference type="InterPro" id="IPR050769">
    <property type="entry name" value="NAT_camello-type"/>
</dbReference>
<dbReference type="Gene3D" id="3.40.630.30">
    <property type="match status" value="1"/>
</dbReference>
<dbReference type="KEGG" id="shr:100927631"/>
<keyword evidence="5" id="KW-1185">Reference proteome</keyword>
<organism evidence="4 5">
    <name type="scientific">Sarcophilus harrisii</name>
    <name type="common">Tasmanian devil</name>
    <name type="synonym">Sarcophilus laniarius</name>
    <dbReference type="NCBI Taxonomy" id="9305"/>
    <lineage>
        <taxon>Eukaryota</taxon>
        <taxon>Metazoa</taxon>
        <taxon>Chordata</taxon>
        <taxon>Craniata</taxon>
        <taxon>Vertebrata</taxon>
        <taxon>Euteleostomi</taxon>
        <taxon>Mammalia</taxon>
        <taxon>Metatheria</taxon>
        <taxon>Dasyuromorphia</taxon>
        <taxon>Dasyuridae</taxon>
        <taxon>Sarcophilus</taxon>
    </lineage>
</organism>
<dbReference type="GeneID" id="100927631"/>
<dbReference type="Pfam" id="PF00583">
    <property type="entry name" value="Acetyltransf_1"/>
    <property type="match status" value="1"/>
</dbReference>
<dbReference type="AlphaFoldDB" id="A0A7N4V1R8"/>
<keyword evidence="2" id="KW-1133">Transmembrane helix</keyword>
<dbReference type="CDD" id="cd04301">
    <property type="entry name" value="NAT_SF"/>
    <property type="match status" value="1"/>
</dbReference>
<name>A0A7N4V1R8_SARHA</name>
<reference evidence="4 5" key="1">
    <citation type="journal article" date="2011" name="Proc. Natl. Acad. Sci. U.S.A.">
        <title>Genetic diversity and population structure of the endangered marsupial Sarcophilus harrisii (Tasmanian devil).</title>
        <authorList>
            <person name="Miller W."/>
            <person name="Hayes V.M."/>
            <person name="Ratan A."/>
            <person name="Petersen D.C."/>
            <person name="Wittekindt N.E."/>
            <person name="Miller J."/>
            <person name="Walenz B."/>
            <person name="Knight J."/>
            <person name="Qi J."/>
            <person name="Zhao F."/>
            <person name="Wang Q."/>
            <person name="Bedoya-Reina O.C."/>
            <person name="Katiyar N."/>
            <person name="Tomsho L.P."/>
            <person name="Kasson L.M."/>
            <person name="Hardie R.A."/>
            <person name="Woodbridge P."/>
            <person name="Tindall E.A."/>
            <person name="Bertelsen M.F."/>
            <person name="Dixon D."/>
            <person name="Pyecroft S."/>
            <person name="Helgen K.M."/>
            <person name="Lesk A.M."/>
            <person name="Pringle T.H."/>
            <person name="Patterson N."/>
            <person name="Zhang Y."/>
            <person name="Kreiss A."/>
            <person name="Woods G.M."/>
            <person name="Jones M.E."/>
            <person name="Schuster S.C."/>
        </authorList>
    </citation>
    <scope>NUCLEOTIDE SEQUENCE [LARGE SCALE GENOMIC DNA]</scope>
</reference>
<dbReference type="PROSITE" id="PS51186">
    <property type="entry name" value="GNAT"/>
    <property type="match status" value="1"/>
</dbReference>
<feature type="domain" description="N-acetyltransferase" evidence="3">
    <location>
        <begin position="73"/>
        <end position="225"/>
    </location>
</feature>
<feature type="transmembrane region" description="Helical" evidence="2">
    <location>
        <begin position="76"/>
        <end position="101"/>
    </location>
</feature>
<dbReference type="PANTHER" id="PTHR13947">
    <property type="entry name" value="GNAT FAMILY N-ACETYLTRANSFERASE"/>
    <property type="match status" value="1"/>
</dbReference>
<proteinExistence type="predicted"/>
<gene>
    <name evidence="4" type="primary">LOC100927631</name>
</gene>
<dbReference type="PANTHER" id="PTHR13947:SF60">
    <property type="entry name" value="N-ACETYLTRANSFERASE DOMAIN-CONTAINING PROTEIN"/>
    <property type="match status" value="1"/>
</dbReference>
<protein>
    <recommendedName>
        <fullName evidence="3">N-acetyltransferase domain-containing protein</fullName>
    </recommendedName>
</protein>
<reference evidence="4" key="2">
    <citation type="submission" date="2025-05" db="UniProtKB">
        <authorList>
            <consortium name="Ensembl"/>
        </authorList>
    </citation>
    <scope>IDENTIFICATION</scope>
</reference>
<evidence type="ECO:0000256" key="1">
    <source>
        <dbReference type="ARBA" id="ARBA00022679"/>
    </source>
</evidence>
<keyword evidence="1" id="KW-0808">Transferase</keyword>
<dbReference type="Ensembl" id="ENSSHAT00000032224.1">
    <property type="protein sequence ID" value="ENSSHAP00000042112.1"/>
    <property type="gene ID" value="ENSSHAG00000025855.1"/>
</dbReference>
<dbReference type="OrthoDB" id="41532at2759"/>
<accession>A0A7N4V1R8</accession>
<evidence type="ECO:0000313" key="4">
    <source>
        <dbReference type="Ensembl" id="ENSSHAP00000032838.1"/>
    </source>
</evidence>
<sequence>MEARPTDLDDGADGDGPLRVQVRPKAAGDEAALRELLEVVAAEMGSALGARMLWRPWFLLLLGCGFTLLATSSRSLLLPLLVLALLLAVGRPALAHVWALYAHQDMSLGLKAPGAPGFRFWVAEDTDGSVVGMVGVSGIGKSGDGELELRSLAVSHEHRGHGVGRALCQAVLAFARGSPGCRVVVLDTHMLHSPAQRLFSSLGFHPGPTCLQPTLSGFLADLPVTRYHYSLTGNRTEDNSPVGED</sequence>
<dbReference type="InterPro" id="IPR016181">
    <property type="entry name" value="Acyl_CoA_acyltransferase"/>
</dbReference>
<evidence type="ECO:0000256" key="2">
    <source>
        <dbReference type="SAM" id="Phobius"/>
    </source>
</evidence>